<keyword evidence="8" id="KW-0804">Transcription</keyword>
<keyword evidence="6" id="KW-0805">Transcription regulation</keyword>
<feature type="region of interest" description="Disordered" evidence="11">
    <location>
        <begin position="69"/>
        <end position="89"/>
    </location>
</feature>
<feature type="domain" description="Anti-sigma K factor RskA C-terminal" evidence="13">
    <location>
        <begin position="131"/>
        <end position="264"/>
    </location>
</feature>
<evidence type="ECO:0000256" key="6">
    <source>
        <dbReference type="ARBA" id="ARBA00023015"/>
    </source>
</evidence>
<dbReference type="GO" id="GO:0016989">
    <property type="term" value="F:sigma factor antagonist activity"/>
    <property type="evidence" value="ECO:0007669"/>
    <property type="project" value="TreeGrafter"/>
</dbReference>
<comment type="subcellular location">
    <subcellularLocation>
        <location evidence="2">Cell membrane</location>
    </subcellularLocation>
    <subcellularLocation>
        <location evidence="1">Membrane</location>
        <topology evidence="1">Single-pass membrane protein</topology>
    </subcellularLocation>
</comment>
<dbReference type="GO" id="GO:0005886">
    <property type="term" value="C:plasma membrane"/>
    <property type="evidence" value="ECO:0007669"/>
    <property type="project" value="UniProtKB-SubCell"/>
</dbReference>
<gene>
    <name evidence="15" type="ORF">GCM10011575_20320</name>
</gene>
<evidence type="ECO:0000259" key="13">
    <source>
        <dbReference type="Pfam" id="PF10099"/>
    </source>
</evidence>
<dbReference type="InterPro" id="IPR051474">
    <property type="entry name" value="Anti-sigma-K/W_factor"/>
</dbReference>
<proteinExistence type="predicted"/>
<evidence type="ECO:0000256" key="5">
    <source>
        <dbReference type="ARBA" id="ARBA00022989"/>
    </source>
</evidence>
<dbReference type="AlphaFoldDB" id="A0A917S6Q3"/>
<protein>
    <recommendedName>
        <fullName evidence="10">Regulator of SigK</fullName>
    </recommendedName>
    <alternativeName>
        <fullName evidence="9">Sigma-K anti-sigma factor RskA</fullName>
    </alternativeName>
</protein>
<evidence type="ECO:0000256" key="8">
    <source>
        <dbReference type="ARBA" id="ARBA00023163"/>
    </source>
</evidence>
<reference evidence="15" key="2">
    <citation type="submission" date="2020-09" db="EMBL/GenBank/DDBJ databases">
        <authorList>
            <person name="Sun Q."/>
            <person name="Zhou Y."/>
        </authorList>
    </citation>
    <scope>NUCLEOTIDE SEQUENCE</scope>
    <source>
        <strain evidence="15">CGMCC 4.7306</strain>
    </source>
</reference>
<evidence type="ECO:0000256" key="1">
    <source>
        <dbReference type="ARBA" id="ARBA00004167"/>
    </source>
</evidence>
<feature type="domain" description="Putative zinc-finger" evidence="14">
    <location>
        <begin position="6"/>
        <end position="35"/>
    </location>
</feature>
<dbReference type="InterPro" id="IPR018764">
    <property type="entry name" value="RskA_C"/>
</dbReference>
<evidence type="ECO:0000256" key="7">
    <source>
        <dbReference type="ARBA" id="ARBA00023136"/>
    </source>
</evidence>
<evidence type="ECO:0000256" key="11">
    <source>
        <dbReference type="SAM" id="MobiDB-lite"/>
    </source>
</evidence>
<keyword evidence="3" id="KW-1003">Cell membrane</keyword>
<evidence type="ECO:0000256" key="2">
    <source>
        <dbReference type="ARBA" id="ARBA00004236"/>
    </source>
</evidence>
<sequence>MTDLHRDAPLYAVGALPADEAERFEAHLRDCPRCRAELQSTRDATTLLTQSIPVAPPARLRESILTRIASTPQEEPDPHQTDASALRSSVDVSDNFAADETVDQRPGHRAVVELRRRTRRPVLVRRIPYLVAAVALLIAFTASLWGWQSYRTAARADRQQQLISRLISSPDSVSRTASTPGGGRGAVIFSEMQQKAIFVGTDLPAPSGSQVYQLWTITDVPKSAGLITSTDSTVVVTLPQAALTARSVAVTVEKQGGSSTPTGNPVMSFRLS</sequence>
<dbReference type="Proteomes" id="UP000613840">
    <property type="component" value="Unassembled WGS sequence"/>
</dbReference>
<name>A0A917S6Q3_9ACTN</name>
<organism evidence="15 16">
    <name type="scientific">Microlunatus endophyticus</name>
    <dbReference type="NCBI Taxonomy" id="1716077"/>
    <lineage>
        <taxon>Bacteria</taxon>
        <taxon>Bacillati</taxon>
        <taxon>Actinomycetota</taxon>
        <taxon>Actinomycetes</taxon>
        <taxon>Propionibacteriales</taxon>
        <taxon>Propionibacteriaceae</taxon>
        <taxon>Microlunatus</taxon>
    </lineage>
</organism>
<dbReference type="Pfam" id="PF10099">
    <property type="entry name" value="RskA_C"/>
    <property type="match status" value="1"/>
</dbReference>
<dbReference type="InterPro" id="IPR027383">
    <property type="entry name" value="Znf_put"/>
</dbReference>
<reference evidence="15" key="1">
    <citation type="journal article" date="2014" name="Int. J. Syst. Evol. Microbiol.">
        <title>Complete genome sequence of Corynebacterium casei LMG S-19264T (=DSM 44701T), isolated from a smear-ripened cheese.</title>
        <authorList>
            <consortium name="US DOE Joint Genome Institute (JGI-PGF)"/>
            <person name="Walter F."/>
            <person name="Albersmeier A."/>
            <person name="Kalinowski J."/>
            <person name="Ruckert C."/>
        </authorList>
    </citation>
    <scope>NUCLEOTIDE SEQUENCE</scope>
    <source>
        <strain evidence="15">CGMCC 4.7306</strain>
    </source>
</reference>
<accession>A0A917S6Q3</accession>
<evidence type="ECO:0000256" key="3">
    <source>
        <dbReference type="ARBA" id="ARBA00022475"/>
    </source>
</evidence>
<evidence type="ECO:0000259" key="14">
    <source>
        <dbReference type="Pfam" id="PF13490"/>
    </source>
</evidence>
<dbReference type="PANTHER" id="PTHR37461:SF1">
    <property type="entry name" value="ANTI-SIGMA-K FACTOR RSKA"/>
    <property type="match status" value="1"/>
</dbReference>
<evidence type="ECO:0000256" key="10">
    <source>
        <dbReference type="ARBA" id="ARBA00030803"/>
    </source>
</evidence>
<keyword evidence="16" id="KW-1185">Reference proteome</keyword>
<dbReference type="EMBL" id="BMMZ01000004">
    <property type="protein sequence ID" value="GGL61699.1"/>
    <property type="molecule type" value="Genomic_DNA"/>
</dbReference>
<keyword evidence="5 12" id="KW-1133">Transmembrane helix</keyword>
<evidence type="ECO:0000256" key="4">
    <source>
        <dbReference type="ARBA" id="ARBA00022692"/>
    </source>
</evidence>
<evidence type="ECO:0000313" key="15">
    <source>
        <dbReference type="EMBL" id="GGL61699.1"/>
    </source>
</evidence>
<keyword evidence="7 12" id="KW-0472">Membrane</keyword>
<dbReference type="InterPro" id="IPR041916">
    <property type="entry name" value="Anti_sigma_zinc_sf"/>
</dbReference>
<comment type="caution">
    <text evidence="15">The sequence shown here is derived from an EMBL/GenBank/DDBJ whole genome shotgun (WGS) entry which is preliminary data.</text>
</comment>
<evidence type="ECO:0000256" key="9">
    <source>
        <dbReference type="ARBA" id="ARBA00029829"/>
    </source>
</evidence>
<dbReference type="GO" id="GO:0006417">
    <property type="term" value="P:regulation of translation"/>
    <property type="evidence" value="ECO:0007669"/>
    <property type="project" value="TreeGrafter"/>
</dbReference>
<dbReference type="Pfam" id="PF13490">
    <property type="entry name" value="zf-HC2"/>
    <property type="match status" value="1"/>
</dbReference>
<keyword evidence="4 12" id="KW-0812">Transmembrane</keyword>
<evidence type="ECO:0000256" key="12">
    <source>
        <dbReference type="SAM" id="Phobius"/>
    </source>
</evidence>
<feature type="transmembrane region" description="Helical" evidence="12">
    <location>
        <begin position="127"/>
        <end position="147"/>
    </location>
</feature>
<dbReference type="Gene3D" id="1.10.10.1320">
    <property type="entry name" value="Anti-sigma factor, zinc-finger domain"/>
    <property type="match status" value="1"/>
</dbReference>
<dbReference type="PANTHER" id="PTHR37461">
    <property type="entry name" value="ANTI-SIGMA-K FACTOR RSKA"/>
    <property type="match status" value="1"/>
</dbReference>
<evidence type="ECO:0000313" key="16">
    <source>
        <dbReference type="Proteomes" id="UP000613840"/>
    </source>
</evidence>